<evidence type="ECO:0000256" key="9">
    <source>
        <dbReference type="PROSITE-ProRule" id="PRU10125"/>
    </source>
</evidence>
<evidence type="ECO:0000256" key="1">
    <source>
        <dbReference type="ARBA" id="ARBA00005196"/>
    </source>
</evidence>
<protein>
    <recommendedName>
        <fullName evidence="3 8">Diaminopimelate epimerase</fullName>
        <shortName evidence="8">DAP epimerase</shortName>
        <ecNumber evidence="3 8">5.1.1.7</ecNumber>
    </recommendedName>
    <alternativeName>
        <fullName evidence="8">PLP-independent amino acid racemase</fullName>
    </alternativeName>
</protein>
<dbReference type="GO" id="GO:0008837">
    <property type="term" value="F:diaminopimelate epimerase activity"/>
    <property type="evidence" value="ECO:0007669"/>
    <property type="project" value="UniProtKB-EC"/>
</dbReference>
<comment type="caution">
    <text evidence="10">The sequence shown here is derived from an EMBL/GenBank/DDBJ whole genome shotgun (WGS) entry which is preliminary data.</text>
</comment>
<dbReference type="InterPro" id="IPR001653">
    <property type="entry name" value="DAP_epimerase_DapF"/>
</dbReference>
<comment type="function">
    <text evidence="8">Catalyzes the stereoinversion of LL-2,6-diaminopimelate (L,L-DAP) to meso-diaminopimelate (meso-DAP), a precursor of L-lysine and an essential component of the bacterial peptidoglycan.</text>
</comment>
<comment type="subcellular location">
    <subcellularLocation>
        <location evidence="8">Cytoplasm</location>
    </subcellularLocation>
</comment>
<dbReference type="PANTHER" id="PTHR31689">
    <property type="entry name" value="DIAMINOPIMELATE EPIMERASE, CHLOROPLASTIC"/>
    <property type="match status" value="1"/>
</dbReference>
<evidence type="ECO:0000256" key="7">
    <source>
        <dbReference type="ARBA" id="ARBA00051712"/>
    </source>
</evidence>
<dbReference type="NCBIfam" id="TIGR00652">
    <property type="entry name" value="DapF"/>
    <property type="match status" value="1"/>
</dbReference>
<comment type="caution">
    <text evidence="8">Lacks conserved residue(s) required for the propagation of feature annotation.</text>
</comment>
<evidence type="ECO:0000313" key="11">
    <source>
        <dbReference type="Proteomes" id="UP001225134"/>
    </source>
</evidence>
<feature type="active site" description="Proton donor" evidence="8">
    <location>
        <position position="65"/>
    </location>
</feature>
<feature type="site" description="Could be important to modulate the pK values of the two catalytic cysteine residues" evidence="8">
    <location>
        <position position="132"/>
    </location>
</feature>
<dbReference type="Proteomes" id="UP001225134">
    <property type="component" value="Unassembled WGS sequence"/>
</dbReference>
<sequence>MKFEKYQGLGNDFIILDEDIDEKRVKELCDRHFGIGADGLIIHTYKEGLPYMKFFNADGSRAKMCGNGIRCYAAYLYSKKIPYTKIYTLAGIKEIEKIDDKYKVYMGKAKIDFLEYSYKDLELNSINTGTEHCVIIADKSLEELEIIAKDLSNRKDLFPKGTNVNMINIKDRKNIQMYTYERGVGITLACGTGACASAYLANLKNLVEPKVRVQLLGGVLEITISKDDIYMLGDAKKVFEGEI</sequence>
<feature type="binding site" evidence="8">
    <location>
        <begin position="181"/>
        <end position="182"/>
    </location>
    <ligand>
        <name>substrate</name>
    </ligand>
</feature>
<feature type="binding site" evidence="8">
    <location>
        <position position="163"/>
    </location>
    <ligand>
        <name>substrate</name>
    </ligand>
</feature>
<keyword evidence="6 8" id="KW-0413">Isomerase</keyword>
<keyword evidence="4 8" id="KW-0028">Amino-acid biosynthesis</keyword>
<comment type="catalytic activity">
    <reaction evidence="7 8">
        <text>(2S,6S)-2,6-diaminopimelate = meso-2,6-diaminopimelate</text>
        <dbReference type="Rhea" id="RHEA:15393"/>
        <dbReference type="ChEBI" id="CHEBI:57609"/>
        <dbReference type="ChEBI" id="CHEBI:57791"/>
        <dbReference type="EC" id="5.1.1.7"/>
    </reaction>
</comment>
<proteinExistence type="inferred from homology"/>
<gene>
    <name evidence="8 10" type="primary">dapF</name>
    <name evidence="10" type="ORF">QQA45_05610</name>
</gene>
<dbReference type="EMBL" id="JASSPP010000009">
    <property type="protein sequence ID" value="MDK9580975.1"/>
    <property type="molecule type" value="Genomic_DNA"/>
</dbReference>
<dbReference type="Pfam" id="PF01678">
    <property type="entry name" value="DAP_epimerase"/>
    <property type="match status" value="2"/>
</dbReference>
<feature type="binding site" evidence="8">
    <location>
        <begin position="66"/>
        <end position="67"/>
    </location>
    <ligand>
        <name>substrate</name>
    </ligand>
</feature>
<keyword evidence="11" id="KW-1185">Reference proteome</keyword>
<feature type="active site" evidence="9">
    <location>
        <position position="65"/>
    </location>
</feature>
<evidence type="ECO:0000313" key="10">
    <source>
        <dbReference type="EMBL" id="MDK9580975.1"/>
    </source>
</evidence>
<evidence type="ECO:0000256" key="8">
    <source>
        <dbReference type="HAMAP-Rule" id="MF_00197"/>
    </source>
</evidence>
<dbReference type="EC" id="5.1.1.7" evidence="3 8"/>
<keyword evidence="8" id="KW-0963">Cytoplasm</keyword>
<organism evidence="10 11">
    <name type="scientific">Sneathia sanguinegens</name>
    <dbReference type="NCBI Taxonomy" id="40543"/>
    <lineage>
        <taxon>Bacteria</taxon>
        <taxon>Fusobacteriati</taxon>
        <taxon>Fusobacteriota</taxon>
        <taxon>Fusobacteriia</taxon>
        <taxon>Fusobacteriales</taxon>
        <taxon>Leptotrichiaceae</taxon>
        <taxon>Sneathia</taxon>
    </lineage>
</organism>
<name>A0ABT7HLQ9_9FUSO</name>
<keyword evidence="5 8" id="KW-0457">Lysine biosynthesis</keyword>
<evidence type="ECO:0000256" key="2">
    <source>
        <dbReference type="ARBA" id="ARBA00010219"/>
    </source>
</evidence>
<feature type="binding site" evidence="8">
    <location>
        <position position="56"/>
    </location>
    <ligand>
        <name>substrate</name>
    </ligand>
</feature>
<comment type="subunit">
    <text evidence="8">Homodimer.</text>
</comment>
<feature type="active site" description="Proton acceptor" evidence="8">
    <location>
        <position position="190"/>
    </location>
</feature>
<dbReference type="HAMAP" id="MF_00197">
    <property type="entry name" value="DAP_epimerase"/>
    <property type="match status" value="1"/>
</dbReference>
<feature type="binding site" evidence="8">
    <location>
        <begin position="191"/>
        <end position="192"/>
    </location>
    <ligand>
        <name>substrate</name>
    </ligand>
</feature>
<accession>A0ABT7HLQ9</accession>
<dbReference type="SUPFAM" id="SSF54506">
    <property type="entry name" value="Diaminopimelate epimerase-like"/>
    <property type="match status" value="2"/>
</dbReference>
<dbReference type="PANTHER" id="PTHR31689:SF0">
    <property type="entry name" value="DIAMINOPIMELATE EPIMERASE"/>
    <property type="match status" value="1"/>
</dbReference>
<evidence type="ECO:0000256" key="5">
    <source>
        <dbReference type="ARBA" id="ARBA00023154"/>
    </source>
</evidence>
<evidence type="ECO:0000256" key="6">
    <source>
        <dbReference type="ARBA" id="ARBA00023235"/>
    </source>
</evidence>
<evidence type="ECO:0000256" key="3">
    <source>
        <dbReference type="ARBA" id="ARBA00013080"/>
    </source>
</evidence>
<comment type="pathway">
    <text evidence="1 8">Amino-acid biosynthesis; L-lysine biosynthesis via DAP pathway; DL-2,6-diaminopimelate from LL-2,6-diaminopimelate: step 1/1.</text>
</comment>
<feature type="site" description="Could be important to modulate the pK values of the two catalytic cysteine residues" evidence="8">
    <location>
        <position position="181"/>
    </location>
</feature>
<evidence type="ECO:0000256" key="4">
    <source>
        <dbReference type="ARBA" id="ARBA00022605"/>
    </source>
</evidence>
<dbReference type="RefSeq" id="WP_285153207.1">
    <property type="nucleotide sequence ID" value="NZ_JASSPP010000009.1"/>
</dbReference>
<reference evidence="10 11" key="1">
    <citation type="submission" date="2023-06" db="EMBL/GenBank/DDBJ databases">
        <title>Antibody response to the Sneathia vaginalis cytopathogenic toxin A during pregnancy.</title>
        <authorList>
            <person name="Mccoy Z.T."/>
            <person name="Serrano M.G."/>
            <person name="Spaine K."/>
            <person name="Edwards D.J."/>
            <person name="Buck G.A."/>
            <person name="Jefferson K."/>
        </authorList>
    </citation>
    <scope>NUCLEOTIDE SEQUENCE [LARGE SCALE GENOMIC DNA]</scope>
    <source>
        <strain evidence="10 11">CCUG 42621</strain>
    </source>
</reference>
<feature type="binding site" evidence="8">
    <location>
        <position position="11"/>
    </location>
    <ligand>
        <name>substrate</name>
    </ligand>
</feature>
<dbReference type="Gene3D" id="3.10.310.10">
    <property type="entry name" value="Diaminopimelate Epimerase, Chain A, domain 1"/>
    <property type="match status" value="2"/>
</dbReference>
<comment type="similarity">
    <text evidence="2 8">Belongs to the diaminopimelate epimerase family.</text>
</comment>
<dbReference type="PROSITE" id="PS01326">
    <property type="entry name" value="DAP_EPIMERASE"/>
    <property type="match status" value="1"/>
</dbReference>
<dbReference type="InterPro" id="IPR018510">
    <property type="entry name" value="DAP_epimerase_AS"/>
</dbReference>